<evidence type="ECO:0000256" key="8">
    <source>
        <dbReference type="ARBA" id="ARBA00023284"/>
    </source>
</evidence>
<keyword evidence="16" id="KW-1185">Reference proteome</keyword>
<evidence type="ECO:0000256" key="11">
    <source>
        <dbReference type="SAM" id="SignalP"/>
    </source>
</evidence>
<keyword evidence="10" id="KW-0812">Transmembrane</keyword>
<dbReference type="GO" id="GO:0015036">
    <property type="term" value="F:disulfide oxidoreductase activity"/>
    <property type="evidence" value="ECO:0007669"/>
    <property type="project" value="TreeGrafter"/>
</dbReference>
<keyword evidence="7" id="KW-1015">Disulfide bond</keyword>
<evidence type="ECO:0000256" key="5">
    <source>
        <dbReference type="ARBA" id="ARBA00022982"/>
    </source>
</evidence>
<evidence type="ECO:0000256" key="3">
    <source>
        <dbReference type="ARBA" id="ARBA00022729"/>
    </source>
</evidence>
<keyword evidence="10" id="KW-0472">Membrane</keyword>
<dbReference type="PANTHER" id="PTHR46107">
    <property type="entry name" value="DUMPY: SHORTER THAN WILD-TYPE"/>
    <property type="match status" value="1"/>
</dbReference>
<comment type="subcellular location">
    <subcellularLocation>
        <location evidence="1">Endoplasmic reticulum membrane</location>
        <topology evidence="1">Single-pass membrane protein</topology>
    </subcellularLocation>
</comment>
<feature type="chain" id="PRO_5035604743" description="Thioredoxin domain-containing protein" evidence="11">
    <location>
        <begin position="19"/>
        <end position="289"/>
    </location>
</feature>
<feature type="compositionally biased region" description="Polar residues" evidence="9">
    <location>
        <begin position="230"/>
        <end position="242"/>
    </location>
</feature>
<feature type="domain" description="Thioredoxin" evidence="12">
    <location>
        <begin position="12"/>
        <end position="121"/>
    </location>
</feature>
<feature type="region of interest" description="Disordered" evidence="9">
    <location>
        <begin position="225"/>
        <end position="289"/>
    </location>
</feature>
<evidence type="ECO:0000256" key="2">
    <source>
        <dbReference type="ARBA" id="ARBA00022448"/>
    </source>
</evidence>
<evidence type="ECO:0000256" key="6">
    <source>
        <dbReference type="ARBA" id="ARBA00022989"/>
    </source>
</evidence>
<feature type="compositionally biased region" description="Basic and acidic residues" evidence="9">
    <location>
        <begin position="243"/>
        <end position="255"/>
    </location>
</feature>
<keyword evidence="2" id="KW-0813">Transport</keyword>
<dbReference type="Gene3D" id="3.40.30.10">
    <property type="entry name" value="Glutaredoxin"/>
    <property type="match status" value="1"/>
</dbReference>
<dbReference type="Proteomes" id="UP000663854">
    <property type="component" value="Unassembled WGS sequence"/>
</dbReference>
<dbReference type="PROSITE" id="PS51352">
    <property type="entry name" value="THIOREDOXIN_2"/>
    <property type="match status" value="1"/>
</dbReference>
<evidence type="ECO:0000313" key="13">
    <source>
        <dbReference type="EMBL" id="CAF1292168.1"/>
    </source>
</evidence>
<dbReference type="AlphaFoldDB" id="A0A815D0L7"/>
<dbReference type="Proteomes" id="UP000663870">
    <property type="component" value="Unassembled WGS sequence"/>
</dbReference>
<dbReference type="SUPFAM" id="SSF52833">
    <property type="entry name" value="Thioredoxin-like"/>
    <property type="match status" value="1"/>
</dbReference>
<evidence type="ECO:0000313" key="16">
    <source>
        <dbReference type="Proteomes" id="UP000663870"/>
    </source>
</evidence>
<evidence type="ECO:0000256" key="1">
    <source>
        <dbReference type="ARBA" id="ARBA00004389"/>
    </source>
</evidence>
<protein>
    <recommendedName>
        <fullName evidence="12">Thioredoxin domain-containing protein</fullName>
    </recommendedName>
</protein>
<dbReference type="PANTHER" id="PTHR46107:SF3">
    <property type="entry name" value="THIOREDOXIN DOMAIN-CONTAINING PROTEIN"/>
    <property type="match status" value="1"/>
</dbReference>
<proteinExistence type="predicted"/>
<comment type="caution">
    <text evidence="13">The sequence shown here is derived from an EMBL/GenBank/DDBJ whole genome shotgun (WGS) entry which is preliminary data.</text>
</comment>
<keyword evidence="6 10" id="KW-1133">Transmembrane helix</keyword>
<feature type="signal peptide" evidence="11">
    <location>
        <begin position="1"/>
        <end position="18"/>
    </location>
</feature>
<evidence type="ECO:0000256" key="9">
    <source>
        <dbReference type="SAM" id="MobiDB-lite"/>
    </source>
</evidence>
<dbReference type="InterPro" id="IPR052454">
    <property type="entry name" value="TMX_domain-containing"/>
</dbReference>
<keyword evidence="5" id="KW-0249">Electron transport</keyword>
<sequence>MFAKTFLLLLLLPYLISTEPLELTDTTWKNMLNGQWMVEFYATWCSACQYFKPTWKDFSYAMSSKNIKVAAIDIDQYPSLSNRFRISSLPTIFYVRDGVFREYNGERSLHALQNYIENEDWQKTEPLSSYTAPNSYLMSLNSMALELSVVLKNAYTLLHDQHGLPTWFIYTILGIAIITLGVFVGFITVLIVDNGIAALSYIYMNAARKNKRELVETDAEKVLKSKKQTNKTGTSSTAQQTEVKNDTSELNKSDSSDDELNISDVAQTKDDLEEETTTDQIVRQRRVEK</sequence>
<accession>A0A815D0L7</accession>
<evidence type="ECO:0000256" key="4">
    <source>
        <dbReference type="ARBA" id="ARBA00022824"/>
    </source>
</evidence>
<reference evidence="13" key="1">
    <citation type="submission" date="2021-02" db="EMBL/GenBank/DDBJ databases">
        <authorList>
            <person name="Nowell W R."/>
        </authorList>
    </citation>
    <scope>NUCLEOTIDE SEQUENCE</scope>
</reference>
<dbReference type="EMBL" id="CAJNOL010003590">
    <property type="protein sequence ID" value="CAF1567995.1"/>
    <property type="molecule type" value="Genomic_DNA"/>
</dbReference>
<dbReference type="GO" id="GO:0005789">
    <property type="term" value="C:endoplasmic reticulum membrane"/>
    <property type="evidence" value="ECO:0007669"/>
    <property type="project" value="UniProtKB-SubCell"/>
</dbReference>
<name>A0A815D0L7_9BILA</name>
<dbReference type="Pfam" id="PF00085">
    <property type="entry name" value="Thioredoxin"/>
    <property type="match status" value="1"/>
</dbReference>
<evidence type="ECO:0000256" key="10">
    <source>
        <dbReference type="SAM" id="Phobius"/>
    </source>
</evidence>
<feature type="transmembrane region" description="Helical" evidence="10">
    <location>
        <begin position="167"/>
        <end position="192"/>
    </location>
</feature>
<evidence type="ECO:0000259" key="12">
    <source>
        <dbReference type="PROSITE" id="PS51352"/>
    </source>
</evidence>
<dbReference type="InterPro" id="IPR036249">
    <property type="entry name" value="Thioredoxin-like_sf"/>
</dbReference>
<dbReference type="EMBL" id="CAJNOH010002420">
    <property type="protein sequence ID" value="CAF1292168.1"/>
    <property type="molecule type" value="Genomic_DNA"/>
</dbReference>
<keyword evidence="4" id="KW-0256">Endoplasmic reticulum</keyword>
<organism evidence="13 15">
    <name type="scientific">Rotaria sordida</name>
    <dbReference type="NCBI Taxonomy" id="392033"/>
    <lineage>
        <taxon>Eukaryota</taxon>
        <taxon>Metazoa</taxon>
        <taxon>Spiralia</taxon>
        <taxon>Gnathifera</taxon>
        <taxon>Rotifera</taxon>
        <taxon>Eurotatoria</taxon>
        <taxon>Bdelloidea</taxon>
        <taxon>Philodinida</taxon>
        <taxon>Philodinidae</taxon>
        <taxon>Rotaria</taxon>
    </lineage>
</organism>
<dbReference type="InterPro" id="IPR013766">
    <property type="entry name" value="Thioredoxin_domain"/>
</dbReference>
<gene>
    <name evidence="14" type="ORF">JXQ802_LOCUS44924</name>
    <name evidence="13" type="ORF">PYM288_LOCUS29453</name>
</gene>
<evidence type="ECO:0000313" key="14">
    <source>
        <dbReference type="EMBL" id="CAF1567995.1"/>
    </source>
</evidence>
<evidence type="ECO:0000256" key="7">
    <source>
        <dbReference type="ARBA" id="ARBA00023157"/>
    </source>
</evidence>
<evidence type="ECO:0000313" key="15">
    <source>
        <dbReference type="Proteomes" id="UP000663854"/>
    </source>
</evidence>
<keyword evidence="8" id="KW-0676">Redox-active center</keyword>
<keyword evidence="3 11" id="KW-0732">Signal</keyword>